<evidence type="ECO:0000256" key="6">
    <source>
        <dbReference type="SAM" id="Phobius"/>
    </source>
</evidence>
<protein>
    <submittedName>
        <fullName evidence="8">TM2 domain-containing protein</fullName>
    </submittedName>
</protein>
<evidence type="ECO:0000256" key="4">
    <source>
        <dbReference type="ARBA" id="ARBA00023136"/>
    </source>
</evidence>
<dbReference type="EMBL" id="CP039393">
    <property type="protein sequence ID" value="QCD35392.1"/>
    <property type="molecule type" value="Genomic_DNA"/>
</dbReference>
<name>A0A4P7VGU2_9BACT</name>
<evidence type="ECO:0000256" key="2">
    <source>
        <dbReference type="ARBA" id="ARBA00022692"/>
    </source>
</evidence>
<evidence type="ECO:0000313" key="8">
    <source>
        <dbReference type="EMBL" id="QCD35392.1"/>
    </source>
</evidence>
<feature type="transmembrane region" description="Helical" evidence="6">
    <location>
        <begin position="25"/>
        <end position="43"/>
    </location>
</feature>
<evidence type="ECO:0000256" key="5">
    <source>
        <dbReference type="SAM" id="MobiDB-lite"/>
    </source>
</evidence>
<evidence type="ECO:0000256" key="1">
    <source>
        <dbReference type="ARBA" id="ARBA00004141"/>
    </source>
</evidence>
<dbReference type="AlphaFoldDB" id="A0A4P7VGU2"/>
<keyword evidence="2 6" id="KW-0812">Transmembrane</keyword>
<evidence type="ECO:0000256" key="3">
    <source>
        <dbReference type="ARBA" id="ARBA00022989"/>
    </source>
</evidence>
<proteinExistence type="predicted"/>
<dbReference type="KEGG" id="mgod:E7746_05515"/>
<dbReference type="OrthoDB" id="9816361at2"/>
<sequence>MEQNQQCPPQSNDVFSPGPSGKSRGVAALLAIFLGSLGIQYFYLGKNTAGVIALVLSIITCGIPGILWLIQGIMMFTMSQADFERKFVYSTSTFPLF</sequence>
<dbReference type="Proteomes" id="UP000297031">
    <property type="component" value="Chromosome"/>
</dbReference>
<dbReference type="RefSeq" id="WP_123396692.1">
    <property type="nucleotide sequence ID" value="NZ_CANQMU010000001.1"/>
</dbReference>
<keyword evidence="3 6" id="KW-1133">Transmembrane helix</keyword>
<feature type="domain" description="TM2" evidence="7">
    <location>
        <begin position="21"/>
        <end position="73"/>
    </location>
</feature>
<feature type="region of interest" description="Disordered" evidence="5">
    <location>
        <begin position="1"/>
        <end position="21"/>
    </location>
</feature>
<evidence type="ECO:0000259" key="7">
    <source>
        <dbReference type="Pfam" id="PF05154"/>
    </source>
</evidence>
<accession>A0A4P7VGU2</accession>
<comment type="subcellular location">
    <subcellularLocation>
        <location evidence="1">Membrane</location>
        <topology evidence="1">Multi-pass membrane protein</topology>
    </subcellularLocation>
</comment>
<reference evidence="8 9" key="1">
    <citation type="submission" date="2019-02" db="EMBL/GenBank/DDBJ databases">
        <title>Isolation and identification of novel species under the genus Muribaculum.</title>
        <authorList>
            <person name="Miyake S."/>
            <person name="Ding Y."/>
            <person name="Low A."/>
            <person name="Soh M."/>
            <person name="Seedorf H."/>
        </authorList>
    </citation>
    <scope>NUCLEOTIDE SEQUENCE [LARGE SCALE GENOMIC DNA]</scope>
    <source>
        <strain evidence="8 9">TLL-A4</strain>
    </source>
</reference>
<keyword evidence="4 6" id="KW-0472">Membrane</keyword>
<feature type="transmembrane region" description="Helical" evidence="6">
    <location>
        <begin position="49"/>
        <end position="70"/>
    </location>
</feature>
<feature type="compositionally biased region" description="Polar residues" evidence="5">
    <location>
        <begin position="1"/>
        <end position="14"/>
    </location>
</feature>
<gene>
    <name evidence="8" type="ORF">E7746_05515</name>
</gene>
<dbReference type="InterPro" id="IPR007829">
    <property type="entry name" value="TM2"/>
</dbReference>
<evidence type="ECO:0000313" key="9">
    <source>
        <dbReference type="Proteomes" id="UP000297031"/>
    </source>
</evidence>
<dbReference type="GO" id="GO:0016020">
    <property type="term" value="C:membrane"/>
    <property type="evidence" value="ECO:0007669"/>
    <property type="project" value="UniProtKB-SubCell"/>
</dbReference>
<organism evidence="8 9">
    <name type="scientific">Muribaculum gordoncarteri</name>
    <dbReference type="NCBI Taxonomy" id="2530390"/>
    <lineage>
        <taxon>Bacteria</taxon>
        <taxon>Pseudomonadati</taxon>
        <taxon>Bacteroidota</taxon>
        <taxon>Bacteroidia</taxon>
        <taxon>Bacteroidales</taxon>
        <taxon>Muribaculaceae</taxon>
        <taxon>Muribaculum</taxon>
    </lineage>
</organism>
<keyword evidence="9" id="KW-1185">Reference proteome</keyword>
<dbReference type="Pfam" id="PF05154">
    <property type="entry name" value="TM2"/>
    <property type="match status" value="1"/>
</dbReference>